<dbReference type="PROSITE" id="PS51257">
    <property type="entry name" value="PROKAR_LIPOPROTEIN"/>
    <property type="match status" value="1"/>
</dbReference>
<reference evidence="5 6" key="1">
    <citation type="submission" date="2014-05" db="EMBL/GenBank/DDBJ databases">
        <title>Complete genome sequence of Corynebacterium marinum DSM 44953.</title>
        <authorList>
            <person name="Schaffert L."/>
            <person name="Albersmeier A."/>
            <person name="Kalinowski J."/>
            <person name="Ruckert C."/>
        </authorList>
    </citation>
    <scope>NUCLEOTIDE SEQUENCE [LARGE SCALE GENOMIC DNA]</scope>
    <source>
        <strain evidence="5 6">DSM 44953</strain>
    </source>
</reference>
<comment type="similarity">
    <text evidence="1">Belongs to the bacterial solute-binding protein 1 family.</text>
</comment>
<dbReference type="KEGG" id="cmq:B840_03045"/>
<dbReference type="CDD" id="cd13586">
    <property type="entry name" value="PBP2_Maltose_binding_like"/>
    <property type="match status" value="1"/>
</dbReference>
<evidence type="ECO:0000256" key="4">
    <source>
        <dbReference type="SAM" id="SignalP"/>
    </source>
</evidence>
<dbReference type="OrthoDB" id="9766758at2"/>
<evidence type="ECO:0000256" key="2">
    <source>
        <dbReference type="ARBA" id="ARBA00022448"/>
    </source>
</evidence>
<name>A0A0B6TRN4_9CORY</name>
<keyword evidence="6" id="KW-1185">Reference proteome</keyword>
<dbReference type="InterPro" id="IPR006059">
    <property type="entry name" value="SBP"/>
</dbReference>
<dbReference type="InterPro" id="IPR006311">
    <property type="entry name" value="TAT_signal"/>
</dbReference>
<dbReference type="Gene3D" id="3.40.190.10">
    <property type="entry name" value="Periplasmic binding protein-like II"/>
    <property type="match status" value="2"/>
</dbReference>
<keyword evidence="2" id="KW-0813">Transport</keyword>
<dbReference type="SUPFAM" id="SSF53850">
    <property type="entry name" value="Periplasmic binding protein-like II"/>
    <property type="match status" value="1"/>
</dbReference>
<evidence type="ECO:0000313" key="5">
    <source>
        <dbReference type="EMBL" id="AJK68235.1"/>
    </source>
</evidence>
<dbReference type="GO" id="GO:0042956">
    <property type="term" value="P:maltodextrin transmembrane transport"/>
    <property type="evidence" value="ECO:0007669"/>
    <property type="project" value="TreeGrafter"/>
</dbReference>
<dbReference type="GO" id="GO:0055052">
    <property type="term" value="C:ATP-binding cassette (ABC) transporter complex, substrate-binding subunit-containing"/>
    <property type="evidence" value="ECO:0007669"/>
    <property type="project" value="TreeGrafter"/>
</dbReference>
<accession>A0A0B6TRN4</accession>
<protein>
    <recommendedName>
        <fullName evidence="7">Maltose ABC transporter substrate-binding protein</fullName>
    </recommendedName>
</protein>
<dbReference type="HOGENOM" id="CLU_031285_17_0_11"/>
<feature type="signal peptide" evidence="4">
    <location>
        <begin position="1"/>
        <end position="25"/>
    </location>
</feature>
<keyword evidence="3 4" id="KW-0732">Signal</keyword>
<proteinExistence type="inferred from homology"/>
<sequence length="420" mass="44895">MTSPRFSRRRFLGAAGLLVAGGALTACGSGGGQVAGSGALLGRPRPLTIWASQYEVPGLEKVAERFQEDTGVSIRVIQRNYNGQMLSDFLTQVPTGEGPDIIVAPHDVLGQVVNNGAVSPVDLIDPEDNFVDIALQAVTYDGRYYGVPFIIENVALLRNNAMTDHTPETFDDLLAEGHRLMDAGVAKYPFTTSQSEASGDPYHLYPIQSSFGAEVFERDADGAYTAELGMGGDGGHAFANYLAEMGANRDLIVTMTPDISKQAFIDGESPYFIAGPWNLSDIQAADMDIEVLSVPSAGGQPAVPFVGVSSFMINANSSSPLAARDLALNYLSQPEVQLELFSSNQRPPANKEALESMGDPVLAEYARIAQEDGAPMPSIPQMGAVWNFWGITQNGIVNGAGDPEQLWDTMITNIERAIES</sequence>
<evidence type="ECO:0000256" key="1">
    <source>
        <dbReference type="ARBA" id="ARBA00008520"/>
    </source>
</evidence>
<evidence type="ECO:0008006" key="7">
    <source>
        <dbReference type="Google" id="ProtNLM"/>
    </source>
</evidence>
<dbReference type="Pfam" id="PF13416">
    <property type="entry name" value="SBP_bac_8"/>
    <property type="match status" value="1"/>
</dbReference>
<dbReference type="Proteomes" id="UP000031928">
    <property type="component" value="Chromosome"/>
</dbReference>
<organism evidence="5 6">
    <name type="scientific">Corynebacterium marinum DSM 44953</name>
    <dbReference type="NCBI Taxonomy" id="1224162"/>
    <lineage>
        <taxon>Bacteria</taxon>
        <taxon>Bacillati</taxon>
        <taxon>Actinomycetota</taxon>
        <taxon>Actinomycetes</taxon>
        <taxon>Mycobacteriales</taxon>
        <taxon>Corynebacteriaceae</taxon>
        <taxon>Corynebacterium</taxon>
    </lineage>
</organism>
<dbReference type="GO" id="GO:0015768">
    <property type="term" value="P:maltose transport"/>
    <property type="evidence" value="ECO:0007669"/>
    <property type="project" value="TreeGrafter"/>
</dbReference>
<dbReference type="PROSITE" id="PS51318">
    <property type="entry name" value="TAT"/>
    <property type="match status" value="1"/>
</dbReference>
<dbReference type="PANTHER" id="PTHR30061:SF50">
    <property type="entry name" value="MALTOSE_MALTODEXTRIN-BINDING PERIPLASMIC PROTEIN"/>
    <property type="match status" value="1"/>
</dbReference>
<dbReference type="RefSeq" id="WP_042620905.1">
    <property type="nucleotide sequence ID" value="NZ_CP007790.1"/>
</dbReference>
<evidence type="ECO:0000256" key="3">
    <source>
        <dbReference type="ARBA" id="ARBA00022729"/>
    </source>
</evidence>
<dbReference type="EMBL" id="CP007790">
    <property type="protein sequence ID" value="AJK68235.1"/>
    <property type="molecule type" value="Genomic_DNA"/>
</dbReference>
<gene>
    <name evidence="5" type="ORF">B840_03045</name>
</gene>
<evidence type="ECO:0000313" key="6">
    <source>
        <dbReference type="Proteomes" id="UP000031928"/>
    </source>
</evidence>
<feature type="chain" id="PRO_5039025932" description="Maltose ABC transporter substrate-binding protein" evidence="4">
    <location>
        <begin position="26"/>
        <end position="420"/>
    </location>
</feature>
<dbReference type="AlphaFoldDB" id="A0A0B6TRN4"/>
<dbReference type="GO" id="GO:1901982">
    <property type="term" value="F:maltose binding"/>
    <property type="evidence" value="ECO:0007669"/>
    <property type="project" value="TreeGrafter"/>
</dbReference>
<dbReference type="PANTHER" id="PTHR30061">
    <property type="entry name" value="MALTOSE-BINDING PERIPLASMIC PROTEIN"/>
    <property type="match status" value="1"/>
</dbReference>
<dbReference type="STRING" id="1224162.B840_03045"/>